<sequence>MTHATREAFPILLGSRLDLCLSLVGAIKSAASSLTLSSGEQLHSVSLKSGLLHSNIFVSNSLIHLYARRGHLLSARRLFLSATLLNNASWNILLAAHVRFPCPGLYHARVLFDKIPHKDRVSYTTMIMGLSKHGSSVESLALFRDMMVASVTPNDVTLASVLSSCSRLNGGVGWTGKMVHAVAVKCGLDELLLVATNLVHDYVATLNFEDAEAIFDRMPEKNTVTWNVLLKGYAKAGWINAARSVFERTPDKDLVSWGTMIDGFLLANSLEEALLAFRHMLQDVEARPNEVMLVNLLSACCRCSAICEGQQLHAVILKAGLDSHQFVHTTLIHFYGECHMMDLSLLLFQSRSNDNISSWNAVIAGFLRNNELNAARQLFDDMPDRDVVSWSTMIAGYAQHRQHELALELFHVMQSTFMQPNEITLVSVLSAIAGCGSFEEGKRVHHYINENFVPLTDNLCAGLIDMYAKCGRIHKAVCLFDYVRSFAGVSSWNAIISGLAMHGHADESLALFSSLLETRIKPNSITFLGVLSACCHAGLVTVGRRHFESMKNVYGLQPNLKHYGCMVDLLGRAGLLEEAEELIASMPMEADVVIWGSMLASARTYQKVEFGERAAEKLARLDPGHEAGRVLMSNIYADADRWDEVSLVRRAMWSGGLKKDAGQSFVH</sequence>
<feature type="repeat" description="PPR" evidence="3">
    <location>
        <begin position="222"/>
        <end position="256"/>
    </location>
</feature>
<dbReference type="EMBL" id="JADCNM010000005">
    <property type="protein sequence ID" value="KAG0482378.1"/>
    <property type="molecule type" value="Genomic_DNA"/>
</dbReference>
<feature type="repeat" description="PPR" evidence="3">
    <location>
        <begin position="488"/>
        <end position="522"/>
    </location>
</feature>
<dbReference type="InterPro" id="IPR002885">
    <property type="entry name" value="PPR_rpt"/>
</dbReference>
<gene>
    <name evidence="5" type="ORF">HPP92_010462</name>
    <name evidence="4" type="ORF">HPP92_010615</name>
</gene>
<dbReference type="GO" id="GO:0003723">
    <property type="term" value="F:RNA binding"/>
    <property type="evidence" value="ECO:0007669"/>
    <property type="project" value="InterPro"/>
</dbReference>
<feature type="repeat" description="PPR" evidence="3">
    <location>
        <begin position="355"/>
        <end position="385"/>
    </location>
</feature>
<dbReference type="EMBL" id="JADCNL010000005">
    <property type="protein sequence ID" value="KAG0479757.1"/>
    <property type="molecule type" value="Genomic_DNA"/>
</dbReference>
<evidence type="ECO:0000313" key="6">
    <source>
        <dbReference type="Proteomes" id="UP000636800"/>
    </source>
</evidence>
<dbReference type="Proteomes" id="UP000636800">
    <property type="component" value="Chromosome 5"/>
</dbReference>
<evidence type="ECO:0000313" key="7">
    <source>
        <dbReference type="Proteomes" id="UP000639772"/>
    </source>
</evidence>
<comment type="caution">
    <text evidence="4">The sequence shown here is derived from an EMBL/GenBank/DDBJ whole genome shotgun (WGS) entry which is preliminary data.</text>
</comment>
<evidence type="ECO:0000313" key="5">
    <source>
        <dbReference type="EMBL" id="KAG0482378.1"/>
    </source>
</evidence>
<evidence type="ECO:0000313" key="4">
    <source>
        <dbReference type="EMBL" id="KAG0479757.1"/>
    </source>
</evidence>
<dbReference type="InterPro" id="IPR046848">
    <property type="entry name" value="E_motif"/>
</dbReference>
<evidence type="ECO:0000256" key="2">
    <source>
        <dbReference type="ARBA" id="ARBA00061659"/>
    </source>
</evidence>
<dbReference type="NCBIfam" id="TIGR00756">
    <property type="entry name" value="PPR"/>
    <property type="match status" value="5"/>
</dbReference>
<comment type="similarity">
    <text evidence="2">Belongs to the PPR family. PCMP-E subfamily.</text>
</comment>
<dbReference type="AlphaFoldDB" id="A0A835R5J2"/>
<dbReference type="Proteomes" id="UP000639772">
    <property type="component" value="Unassembled WGS sequence"/>
</dbReference>
<dbReference type="FunFam" id="1.25.40.10:FF:000348">
    <property type="entry name" value="Pentatricopeptide repeat-containing protein chloroplastic"/>
    <property type="match status" value="1"/>
</dbReference>
<dbReference type="GO" id="GO:0009451">
    <property type="term" value="P:RNA modification"/>
    <property type="evidence" value="ECO:0007669"/>
    <property type="project" value="InterPro"/>
</dbReference>
<feature type="repeat" description="PPR" evidence="3">
    <location>
        <begin position="386"/>
        <end position="420"/>
    </location>
</feature>
<dbReference type="PROSITE" id="PS51375">
    <property type="entry name" value="PPR"/>
    <property type="match status" value="5"/>
</dbReference>
<dbReference type="PANTHER" id="PTHR47926">
    <property type="entry name" value="PENTATRICOPEPTIDE REPEAT-CONTAINING PROTEIN"/>
    <property type="match status" value="1"/>
</dbReference>
<reference evidence="6 7" key="1">
    <citation type="journal article" date="2020" name="Nat. Food">
        <title>A phased Vanilla planifolia genome enables genetic improvement of flavour and production.</title>
        <authorList>
            <person name="Hasing T."/>
            <person name="Tang H."/>
            <person name="Brym M."/>
            <person name="Khazi F."/>
            <person name="Huang T."/>
            <person name="Chambers A.H."/>
        </authorList>
    </citation>
    <scope>NUCLEOTIDE SEQUENCE [LARGE SCALE GENOMIC DNA]</scope>
    <source>
        <tissue evidence="4">Leaf</tissue>
    </source>
</reference>
<keyword evidence="1" id="KW-0677">Repeat</keyword>
<accession>A0A835R5J2</accession>
<keyword evidence="6" id="KW-1185">Reference proteome</keyword>
<organism evidence="4 6">
    <name type="scientific">Vanilla planifolia</name>
    <name type="common">Vanilla</name>
    <dbReference type="NCBI Taxonomy" id="51239"/>
    <lineage>
        <taxon>Eukaryota</taxon>
        <taxon>Viridiplantae</taxon>
        <taxon>Streptophyta</taxon>
        <taxon>Embryophyta</taxon>
        <taxon>Tracheophyta</taxon>
        <taxon>Spermatophyta</taxon>
        <taxon>Magnoliopsida</taxon>
        <taxon>Liliopsida</taxon>
        <taxon>Asparagales</taxon>
        <taxon>Orchidaceae</taxon>
        <taxon>Vanilloideae</taxon>
        <taxon>Vanilleae</taxon>
        <taxon>Vanilla</taxon>
    </lineage>
</organism>
<dbReference type="FunFam" id="1.25.40.10:FF:000212">
    <property type="entry name" value="Pentatricopeptide repeat-containing protein At2g03380, mitochondrial"/>
    <property type="match status" value="1"/>
</dbReference>
<feature type="repeat" description="PPR" evidence="3">
    <location>
        <begin position="119"/>
        <end position="153"/>
    </location>
</feature>
<dbReference type="Pfam" id="PF20431">
    <property type="entry name" value="E_motif"/>
    <property type="match status" value="1"/>
</dbReference>
<dbReference type="Pfam" id="PF01535">
    <property type="entry name" value="PPR"/>
    <property type="match status" value="6"/>
</dbReference>
<dbReference type="Pfam" id="PF13041">
    <property type="entry name" value="PPR_2"/>
    <property type="match status" value="2"/>
</dbReference>
<evidence type="ECO:0000256" key="3">
    <source>
        <dbReference type="PROSITE-ProRule" id="PRU00708"/>
    </source>
</evidence>
<name>A0A835R5J2_VANPL</name>
<protein>
    <recommendedName>
        <fullName evidence="8">Pentatricopeptide repeat-containing protein</fullName>
    </recommendedName>
</protein>
<dbReference type="OrthoDB" id="601293at2759"/>
<dbReference type="Gene3D" id="1.25.40.10">
    <property type="entry name" value="Tetratricopeptide repeat domain"/>
    <property type="match status" value="4"/>
</dbReference>
<proteinExistence type="inferred from homology"/>
<evidence type="ECO:0000256" key="1">
    <source>
        <dbReference type="ARBA" id="ARBA00022737"/>
    </source>
</evidence>
<dbReference type="InterPro" id="IPR011990">
    <property type="entry name" value="TPR-like_helical_dom_sf"/>
</dbReference>
<dbReference type="PANTHER" id="PTHR47926:SF407">
    <property type="entry name" value="(WILD MALAYSIAN BANANA) HYPOTHETICAL PROTEIN"/>
    <property type="match status" value="1"/>
</dbReference>
<dbReference type="InterPro" id="IPR046960">
    <property type="entry name" value="PPR_At4g14850-like_plant"/>
</dbReference>
<evidence type="ECO:0008006" key="8">
    <source>
        <dbReference type="Google" id="ProtNLM"/>
    </source>
</evidence>
<dbReference type="SUPFAM" id="SSF48452">
    <property type="entry name" value="TPR-like"/>
    <property type="match status" value="1"/>
</dbReference>